<sequence>MTKKVESIVPTQHERLISKRLDFFLEEEDRDSLPSGEERIFIGYPPVQGGILYSEETIYLGLPPFSQLLPASSRTQIFNTSSIGNVHGKLPIHKLTVDDLRRFPRYLCDALLKPNRILIPGDHYLFWAWTGAFFRYLTGKPSAGDWDFHSAGPPPGMEGVPIQSMESRPGRYGPHIWGEKYKTVIEDFFTLLHMMLLPIRELSRPTETRAQIYSLNPSYLGIQKDLGYKFATGSGFSILEGILRRRCKEVDQNGIVKPGHGPLNLSHRGNPIGEGGRVYLYDALMLWKEENASPLVEQTLEEIDDVSRYNINSLVLKFGGLEYNDLTHRHLSSPSLLKGIKEQRNYNIHGEDSTMAIGAIVLTLCCLALWDELEENDIQYDMDRVRNPDVWPNPATYPDERDRVIELVKSHQSMLDNGYWSVPTDAAGLPLDRLTPRTFYPLQTSVEPLGFDIEW</sequence>
<dbReference type="Proteomes" id="UP000610611">
    <property type="component" value="Unassembled WGS sequence"/>
</dbReference>
<dbReference type="EMBL" id="WOWB01000004">
    <property type="protein sequence ID" value="NLV08057.1"/>
    <property type="molecule type" value="Genomic_DNA"/>
</dbReference>
<gene>
    <name evidence="1" type="ORF">GOC83_18175</name>
</gene>
<evidence type="ECO:0000313" key="1">
    <source>
        <dbReference type="EMBL" id="NLV08057.1"/>
    </source>
</evidence>
<protein>
    <submittedName>
        <fullName evidence="1">Uncharacterized protein</fullName>
    </submittedName>
</protein>
<reference evidence="1" key="1">
    <citation type="submission" date="2019-12" db="EMBL/GenBank/DDBJ databases">
        <title>The whole-genome sequencing of Haloarcula japonica strain pws8.</title>
        <authorList>
            <person name="Verma D.K."/>
            <person name="Gopal K."/>
            <person name="Prasad E.S."/>
        </authorList>
    </citation>
    <scope>NUCLEOTIDE SEQUENCE</scope>
    <source>
        <strain evidence="1">Pws8</strain>
    </source>
</reference>
<evidence type="ECO:0000313" key="2">
    <source>
        <dbReference type="Proteomes" id="UP000610611"/>
    </source>
</evidence>
<comment type="caution">
    <text evidence="1">The sequence shown here is derived from an EMBL/GenBank/DDBJ whole genome shotgun (WGS) entry which is preliminary data.</text>
</comment>
<organism evidence="1 2">
    <name type="scientific">Haloarcula rubripromontorii</name>
    <dbReference type="NCBI Taxonomy" id="1705562"/>
    <lineage>
        <taxon>Archaea</taxon>
        <taxon>Methanobacteriati</taxon>
        <taxon>Methanobacteriota</taxon>
        <taxon>Stenosarchaea group</taxon>
        <taxon>Halobacteria</taxon>
        <taxon>Halobacteriales</taxon>
        <taxon>Haloarculaceae</taxon>
        <taxon>Haloarcula</taxon>
    </lineage>
</organism>
<accession>A0A847U6X6</accession>
<name>A0A847U6X6_9EURY</name>
<proteinExistence type="predicted"/>
<dbReference type="RefSeq" id="WP_170084348.1">
    <property type="nucleotide sequence ID" value="NZ_WOWB01000004.1"/>
</dbReference>
<dbReference type="AlphaFoldDB" id="A0A847U6X6"/>